<protein>
    <recommendedName>
        <fullName evidence="2">Zinc-ribbon domain-containing protein</fullName>
    </recommendedName>
</protein>
<dbReference type="EMBL" id="PFPS01000052">
    <property type="protein sequence ID" value="PJA02355.1"/>
    <property type="molecule type" value="Genomic_DNA"/>
</dbReference>
<gene>
    <name evidence="3" type="ORF">COX73_01200</name>
</gene>
<keyword evidence="1" id="KW-0812">Transmembrane</keyword>
<dbReference type="AlphaFoldDB" id="A0A2M7VKH7"/>
<evidence type="ECO:0000313" key="4">
    <source>
        <dbReference type="Proteomes" id="UP000231469"/>
    </source>
</evidence>
<name>A0A2M7VKH7_9BACT</name>
<organism evidence="3 4">
    <name type="scientific">bacterium (Candidatus Gribaldobacteria) CG_4_10_14_0_2_um_filter_36_18</name>
    <dbReference type="NCBI Taxonomy" id="2014264"/>
    <lineage>
        <taxon>Bacteria</taxon>
        <taxon>Candidatus Gribaldobacteria</taxon>
    </lineage>
</organism>
<evidence type="ECO:0000313" key="3">
    <source>
        <dbReference type="EMBL" id="PJA02355.1"/>
    </source>
</evidence>
<reference evidence="4" key="1">
    <citation type="submission" date="2017-09" db="EMBL/GenBank/DDBJ databases">
        <title>Depth-based differentiation of microbial function through sediment-hosted aquifers and enrichment of novel symbionts in the deep terrestrial subsurface.</title>
        <authorList>
            <person name="Probst A.J."/>
            <person name="Ladd B."/>
            <person name="Jarett J.K."/>
            <person name="Geller-Mcgrath D.E."/>
            <person name="Sieber C.M.K."/>
            <person name="Emerson J.B."/>
            <person name="Anantharaman K."/>
            <person name="Thomas B.C."/>
            <person name="Malmstrom R."/>
            <person name="Stieglmeier M."/>
            <person name="Klingl A."/>
            <person name="Woyke T."/>
            <person name="Ryan C.M."/>
            <person name="Banfield J.F."/>
        </authorList>
    </citation>
    <scope>NUCLEOTIDE SEQUENCE [LARGE SCALE GENOMIC DNA]</scope>
</reference>
<keyword evidence="1" id="KW-0472">Membrane</keyword>
<dbReference type="Proteomes" id="UP000231469">
    <property type="component" value="Unassembled WGS sequence"/>
</dbReference>
<proteinExistence type="predicted"/>
<comment type="caution">
    <text evidence="3">The sequence shown here is derived from an EMBL/GenBank/DDBJ whole genome shotgun (WGS) entry which is preliminary data.</text>
</comment>
<feature type="transmembrane region" description="Helical" evidence="1">
    <location>
        <begin position="172"/>
        <end position="194"/>
    </location>
</feature>
<dbReference type="Pfam" id="PF13240">
    <property type="entry name" value="Zn_Ribbon_1"/>
    <property type="match status" value="1"/>
</dbReference>
<feature type="domain" description="Zinc-ribbon" evidence="2">
    <location>
        <begin position="134"/>
        <end position="154"/>
    </location>
</feature>
<accession>A0A2M7VKH7</accession>
<sequence length="290" mass="33343">MIYKNKYFVLDTSLRKVFDENNKELKITGNSFRVLVFLCEHGQATITDISDALDRAKDYDEDHIRQYRYKINTLIGKNIVKYENKIYFIDGGTEKTENKDSLILDKNNRNTDLLQPDSVKFKIDSNATMSQKKYCQKCGKENQKNHRFCVFCGALLEKEKVELSISGGNNKFFKLTIGAVILLISVSFSYYFLLFLPTKEKAQKDDLITKDNQLTKCLSLVESNYFSKCKAGNRVCNIADTACSERSNDPIKQETINSLCAKLTFSCENGCKPSENVLNNLRDNCFKQYR</sequence>
<evidence type="ECO:0000256" key="1">
    <source>
        <dbReference type="SAM" id="Phobius"/>
    </source>
</evidence>
<dbReference type="InterPro" id="IPR026870">
    <property type="entry name" value="Zinc_ribbon_dom"/>
</dbReference>
<keyword evidence="1" id="KW-1133">Transmembrane helix</keyword>
<evidence type="ECO:0000259" key="2">
    <source>
        <dbReference type="Pfam" id="PF13240"/>
    </source>
</evidence>